<keyword evidence="2" id="KW-1185">Reference proteome</keyword>
<comment type="caution">
    <text evidence="1">The sequence shown here is derived from an EMBL/GenBank/DDBJ whole genome shotgun (WGS) entry which is preliminary data.</text>
</comment>
<proteinExistence type="predicted"/>
<name>A0A6N8JQP7_9ACTN</name>
<gene>
    <name evidence="1" type="ORF">GKZ27_08310</name>
</gene>
<organism evidence="1 2">
    <name type="scientific">Adlercreutzia mucosicola</name>
    <dbReference type="NCBI Taxonomy" id="580026"/>
    <lineage>
        <taxon>Bacteria</taxon>
        <taxon>Bacillati</taxon>
        <taxon>Actinomycetota</taxon>
        <taxon>Coriobacteriia</taxon>
        <taxon>Eggerthellales</taxon>
        <taxon>Eggerthellaceae</taxon>
        <taxon>Adlercreutzia</taxon>
    </lineage>
</organism>
<evidence type="ECO:0000313" key="1">
    <source>
        <dbReference type="EMBL" id="MVX61454.1"/>
    </source>
</evidence>
<dbReference type="InterPro" id="IPR025051">
    <property type="entry name" value="DUF3990"/>
</dbReference>
<dbReference type="Pfam" id="PF13151">
    <property type="entry name" value="DUF3990"/>
    <property type="match status" value="1"/>
</dbReference>
<protein>
    <submittedName>
        <fullName evidence="1">DUF3990 domain-containing protein</fullName>
    </submittedName>
</protein>
<evidence type="ECO:0000313" key="2">
    <source>
        <dbReference type="Proteomes" id="UP000463388"/>
    </source>
</evidence>
<dbReference type="EMBL" id="WSRR01000021">
    <property type="protein sequence ID" value="MVX61454.1"/>
    <property type="molecule type" value="Genomic_DNA"/>
</dbReference>
<dbReference type="Proteomes" id="UP000463388">
    <property type="component" value="Unassembled WGS sequence"/>
</dbReference>
<accession>A0A6N8JQP7</accession>
<reference evidence="1 2" key="1">
    <citation type="submission" date="2019-12" db="EMBL/GenBank/DDBJ databases">
        <title>Microbes associate with the intestines of laboratory mice.</title>
        <authorList>
            <person name="Navarre W."/>
            <person name="Wong E."/>
        </authorList>
    </citation>
    <scope>NUCLEOTIDE SEQUENCE [LARGE SCALE GENOMIC DNA]</scope>
    <source>
        <strain evidence="1 2">NM66_B29</strain>
    </source>
</reference>
<dbReference type="AlphaFoldDB" id="A0A6N8JQP7"/>
<sequence length="183" mass="21108">MKPVVCPKGGLSMFLYHASNIIVEKPVIMNRFTTLDFGTGFYTTSNEDQAQDFARKVYLRRKRQGKPIVNRYLLDEKALESLDVLQFPAPDKQWLEFVVHNRREGRDPSLASDLVIGPVANDDVFQTVALYEDGVITEEEAIRRFKVKELFDQYLFCNEKALEYLKFDLSYTVAFEEGGPHDN</sequence>